<evidence type="ECO:0000313" key="14">
    <source>
        <dbReference type="Proteomes" id="UP000663829"/>
    </source>
</evidence>
<dbReference type="InterPro" id="IPR058533">
    <property type="entry name" value="Cation_efflux_TM"/>
</dbReference>
<feature type="transmembrane region" description="Helical" evidence="9">
    <location>
        <begin position="198"/>
        <end position="218"/>
    </location>
</feature>
<evidence type="ECO:0000256" key="8">
    <source>
        <dbReference type="SAM" id="MobiDB-lite"/>
    </source>
</evidence>
<feature type="region of interest" description="Disordered" evidence="8">
    <location>
        <begin position="138"/>
        <end position="159"/>
    </location>
</feature>
<evidence type="ECO:0000256" key="6">
    <source>
        <dbReference type="ARBA" id="ARBA00023065"/>
    </source>
</evidence>
<evidence type="ECO:0000256" key="9">
    <source>
        <dbReference type="SAM" id="Phobius"/>
    </source>
</evidence>
<feature type="transmembrane region" description="Helical" evidence="9">
    <location>
        <begin position="327"/>
        <end position="344"/>
    </location>
</feature>
<dbReference type="Gene3D" id="3.30.70.1350">
    <property type="entry name" value="Cation efflux protein, cytoplasmic domain"/>
    <property type="match status" value="1"/>
</dbReference>
<dbReference type="EMBL" id="CAJNOQ010001895">
    <property type="protein sequence ID" value="CAF0925959.1"/>
    <property type="molecule type" value="Genomic_DNA"/>
</dbReference>
<feature type="transmembrane region" description="Helical" evidence="9">
    <location>
        <begin position="284"/>
        <end position="307"/>
    </location>
</feature>
<gene>
    <name evidence="12" type="ORF">GPM918_LOCUS9918</name>
    <name evidence="13" type="ORF">SRO942_LOCUS9919</name>
</gene>
<evidence type="ECO:0000313" key="13">
    <source>
        <dbReference type="EMBL" id="CAF3704581.1"/>
    </source>
</evidence>
<sequence>CKDLLQYELSVLRASINGLKTPSLESKWTKWSLYANDHISSSPSHRRQVNDGNHRSLQNSDLNNENDFSNIEQREKNSADIISMEELVPNTGEISRNDPPILSDISARRRGHRAEDKALSKKVRSFYKKQDNVISSFEQAEHFSDKNNDDENGKEKSRNTLKHNRKYVSYLTKLSLAVNISLLMAKLTAAIMSKSLSVISSVVDSVVDLASSVILFWATRAIKRRDPFQYPQGRTRLEPIAIVILSIIMCLTSVQVIRESAGTMVTDISSLKKNSTSNTGLHEILMTPIPIAIMCATILSKLILFILCRRVANPTLNALGQDHRNDVFSNIIALVCGLVGSHAYKTVSIHALILTDPIGAIIISLFILVSWWRQAKQQVQRLSGHTAKPEFLQQITWIAFNHSPLITKIDTVRAFYFGTYFLVEVDIVLPETMSLKEAHDIGEDLQKKIESVPEVERAFVHLDYEFNHKASDEHKIV</sequence>
<keyword evidence="7 9" id="KW-0472">Membrane</keyword>
<comment type="caution">
    <text evidence="12">The sequence shown here is derived from an EMBL/GenBank/DDBJ whole genome shotgun (WGS) entry which is preliminary data.</text>
</comment>
<dbReference type="SUPFAM" id="SSF160240">
    <property type="entry name" value="Cation efflux protein cytoplasmic domain-like"/>
    <property type="match status" value="1"/>
</dbReference>
<feature type="transmembrane region" description="Helical" evidence="9">
    <location>
        <begin position="350"/>
        <end position="372"/>
    </location>
</feature>
<keyword evidence="4 9" id="KW-0812">Transmembrane</keyword>
<dbReference type="InterPro" id="IPR036837">
    <property type="entry name" value="Cation_efflux_CTD_sf"/>
</dbReference>
<feature type="transmembrane region" description="Helical" evidence="9">
    <location>
        <begin position="239"/>
        <end position="257"/>
    </location>
</feature>
<dbReference type="GO" id="GO:0008324">
    <property type="term" value="F:monoatomic cation transmembrane transporter activity"/>
    <property type="evidence" value="ECO:0007669"/>
    <property type="project" value="InterPro"/>
</dbReference>
<keyword evidence="5 9" id="KW-1133">Transmembrane helix</keyword>
<feature type="compositionally biased region" description="Basic and acidic residues" evidence="8">
    <location>
        <begin position="139"/>
        <end position="158"/>
    </location>
</feature>
<evidence type="ECO:0000259" key="10">
    <source>
        <dbReference type="Pfam" id="PF01545"/>
    </source>
</evidence>
<protein>
    <recommendedName>
        <fullName evidence="15">Cation efflux protein cytoplasmic domain-containing protein</fullName>
    </recommendedName>
</protein>
<dbReference type="FunFam" id="3.30.70.1350:FF:000001">
    <property type="entry name" value="Metal tolerance protein 11"/>
    <property type="match status" value="1"/>
</dbReference>
<evidence type="ECO:0000259" key="11">
    <source>
        <dbReference type="Pfam" id="PF16916"/>
    </source>
</evidence>
<comment type="similarity">
    <text evidence="2">Belongs to the cation diffusion facilitator (CDF) transporter (TC 2.A.4) family. SLC30A subfamily.</text>
</comment>
<reference evidence="12" key="1">
    <citation type="submission" date="2021-02" db="EMBL/GenBank/DDBJ databases">
        <authorList>
            <person name="Nowell W R."/>
        </authorList>
    </citation>
    <scope>NUCLEOTIDE SEQUENCE</scope>
</reference>
<comment type="subcellular location">
    <subcellularLocation>
        <location evidence="1">Endomembrane system</location>
        <topology evidence="1">Multi-pass membrane protein</topology>
    </subcellularLocation>
</comment>
<keyword evidence="14" id="KW-1185">Reference proteome</keyword>
<dbReference type="EMBL" id="CAJOBC010001895">
    <property type="protein sequence ID" value="CAF3704581.1"/>
    <property type="molecule type" value="Genomic_DNA"/>
</dbReference>
<evidence type="ECO:0008006" key="15">
    <source>
        <dbReference type="Google" id="ProtNLM"/>
    </source>
</evidence>
<feature type="domain" description="Cation efflux protein transmembrane" evidence="10">
    <location>
        <begin position="173"/>
        <end position="382"/>
    </location>
</feature>
<evidence type="ECO:0000313" key="12">
    <source>
        <dbReference type="EMBL" id="CAF0925959.1"/>
    </source>
</evidence>
<dbReference type="NCBIfam" id="TIGR01297">
    <property type="entry name" value="CDF"/>
    <property type="match status" value="1"/>
</dbReference>
<feature type="non-terminal residue" evidence="12">
    <location>
        <position position="1"/>
    </location>
</feature>
<dbReference type="InterPro" id="IPR027469">
    <property type="entry name" value="Cation_efflux_TMD_sf"/>
</dbReference>
<proteinExistence type="inferred from homology"/>
<dbReference type="FunFam" id="1.20.1510.10:FF:000005">
    <property type="entry name" value="Putative Cation diffusion facilitator 1"/>
    <property type="match status" value="1"/>
</dbReference>
<dbReference type="InterPro" id="IPR050291">
    <property type="entry name" value="CDF_Transporter"/>
</dbReference>
<feature type="transmembrane region" description="Helical" evidence="9">
    <location>
        <begin position="167"/>
        <end position="192"/>
    </location>
</feature>
<feature type="region of interest" description="Disordered" evidence="8">
    <location>
        <begin position="40"/>
        <end position="67"/>
    </location>
</feature>
<keyword evidence="3" id="KW-0813">Transport</keyword>
<dbReference type="Proteomes" id="UP000681722">
    <property type="component" value="Unassembled WGS sequence"/>
</dbReference>
<accession>A0A814BET8</accession>
<evidence type="ECO:0000256" key="5">
    <source>
        <dbReference type="ARBA" id="ARBA00022989"/>
    </source>
</evidence>
<dbReference type="Pfam" id="PF16916">
    <property type="entry name" value="ZT_dimer"/>
    <property type="match status" value="1"/>
</dbReference>
<dbReference type="AlphaFoldDB" id="A0A814BET8"/>
<dbReference type="OrthoDB" id="78296at2759"/>
<feature type="compositionally biased region" description="Polar residues" evidence="8">
    <location>
        <begin position="55"/>
        <end position="67"/>
    </location>
</feature>
<evidence type="ECO:0000256" key="7">
    <source>
        <dbReference type="ARBA" id="ARBA00023136"/>
    </source>
</evidence>
<name>A0A814BET8_9BILA</name>
<dbReference type="PANTHER" id="PTHR43840">
    <property type="entry name" value="MITOCHONDRIAL METAL TRANSPORTER 1-RELATED"/>
    <property type="match status" value="1"/>
</dbReference>
<dbReference type="GO" id="GO:0012505">
    <property type="term" value="C:endomembrane system"/>
    <property type="evidence" value="ECO:0007669"/>
    <property type="project" value="UniProtKB-SubCell"/>
</dbReference>
<organism evidence="12 14">
    <name type="scientific">Didymodactylos carnosus</name>
    <dbReference type="NCBI Taxonomy" id="1234261"/>
    <lineage>
        <taxon>Eukaryota</taxon>
        <taxon>Metazoa</taxon>
        <taxon>Spiralia</taxon>
        <taxon>Gnathifera</taxon>
        <taxon>Rotifera</taxon>
        <taxon>Eurotatoria</taxon>
        <taxon>Bdelloidea</taxon>
        <taxon>Philodinida</taxon>
        <taxon>Philodinidae</taxon>
        <taxon>Didymodactylos</taxon>
    </lineage>
</organism>
<dbReference type="GO" id="GO:0016020">
    <property type="term" value="C:membrane"/>
    <property type="evidence" value="ECO:0007669"/>
    <property type="project" value="InterPro"/>
</dbReference>
<dbReference type="SUPFAM" id="SSF161111">
    <property type="entry name" value="Cation efflux protein transmembrane domain-like"/>
    <property type="match status" value="1"/>
</dbReference>
<evidence type="ECO:0000256" key="2">
    <source>
        <dbReference type="ARBA" id="ARBA00008873"/>
    </source>
</evidence>
<keyword evidence="6" id="KW-0406">Ion transport</keyword>
<dbReference type="Gene3D" id="1.20.1510.10">
    <property type="entry name" value="Cation efflux protein transmembrane domain"/>
    <property type="match status" value="1"/>
</dbReference>
<dbReference type="Pfam" id="PF01545">
    <property type="entry name" value="Cation_efflux"/>
    <property type="match status" value="1"/>
</dbReference>
<evidence type="ECO:0000256" key="3">
    <source>
        <dbReference type="ARBA" id="ARBA00022448"/>
    </source>
</evidence>
<evidence type="ECO:0000256" key="4">
    <source>
        <dbReference type="ARBA" id="ARBA00022692"/>
    </source>
</evidence>
<feature type="domain" description="Cation efflux protein cytoplasmic" evidence="11">
    <location>
        <begin position="389"/>
        <end position="463"/>
    </location>
</feature>
<dbReference type="Proteomes" id="UP000663829">
    <property type="component" value="Unassembled WGS sequence"/>
</dbReference>
<dbReference type="PANTHER" id="PTHR43840:SF13">
    <property type="entry name" value="CATION EFFLUX PROTEIN CYTOPLASMIC DOMAIN-CONTAINING PROTEIN"/>
    <property type="match status" value="1"/>
</dbReference>
<evidence type="ECO:0000256" key="1">
    <source>
        <dbReference type="ARBA" id="ARBA00004127"/>
    </source>
</evidence>
<dbReference type="InterPro" id="IPR002524">
    <property type="entry name" value="Cation_efflux"/>
</dbReference>
<dbReference type="InterPro" id="IPR027470">
    <property type="entry name" value="Cation_efflux_CTD"/>
</dbReference>